<evidence type="ECO:0000256" key="1">
    <source>
        <dbReference type="SAM" id="Phobius"/>
    </source>
</evidence>
<keyword evidence="1" id="KW-0812">Transmembrane</keyword>
<gene>
    <name evidence="2" type="primary">wzy</name>
</gene>
<reference evidence="2" key="1">
    <citation type="submission" date="2014-04" db="EMBL/GenBank/DDBJ databases">
        <authorList>
            <person name="Harrison E."/>
        </authorList>
    </citation>
    <scope>NUCLEOTIDE SEQUENCE</scope>
    <source>
        <strain evidence="2">2005/49</strain>
    </source>
</reference>
<sequence length="443" mass="51203">MLIFTLLLFSLIINILTPVVLLTKYKKITLYFLFFYYFGINYLNYIMGTNQGIENFIIKAYPDVLMLSLVLRLFIMTTRGDNTNNKKKGIDKLFFVCVFVSMICVIYSMAKDNSISRIILDWRDTVAPVLIMYLMVRTNVINFDDGDRILHFIALMVVGNSIIAIIDYYNFNGIAESSWRYDFLIDLNLKTDSDYESRMVVYQIVRNGNLRSSGLFVSALQYSYIAGMFCFYFYLKLLNSLKWLNFSGLALSLISMIICLAGVYVSQVRTAFLIIIFNILFYHLCLSYKNNFSFKPKLTMSLAVICSVVMFYAIYYLGESADASSYGRLAQYAIMISDFNPLGAGLGAYKGLFDSFYVYIILTLGAPSIYFIYFFVKRYIYIFSRKNIEIDKKYIPFVGVCFTAFPVMMLAMSFQHVAGSIYYTLNFLTFFISMRYLTNVSVK</sequence>
<dbReference type="AlphaFoldDB" id="A0A0N7KW77"/>
<feature type="transmembrane region" description="Helical" evidence="1">
    <location>
        <begin position="300"/>
        <end position="318"/>
    </location>
</feature>
<feature type="transmembrane region" description="Helical" evidence="1">
    <location>
        <begin position="152"/>
        <end position="171"/>
    </location>
</feature>
<feature type="transmembrane region" description="Helical" evidence="1">
    <location>
        <begin position="271"/>
        <end position="288"/>
    </location>
</feature>
<feature type="transmembrane region" description="Helical" evidence="1">
    <location>
        <begin position="60"/>
        <end position="78"/>
    </location>
</feature>
<feature type="transmembrane region" description="Helical" evidence="1">
    <location>
        <begin position="397"/>
        <end position="414"/>
    </location>
</feature>
<keyword evidence="1" id="KW-1133">Transmembrane helix</keyword>
<evidence type="ECO:0000313" key="2">
    <source>
        <dbReference type="EMBL" id="BAT23353.1"/>
    </source>
</evidence>
<feature type="transmembrane region" description="Helical" evidence="1">
    <location>
        <begin position="215"/>
        <end position="234"/>
    </location>
</feature>
<proteinExistence type="predicted"/>
<name>A0A0N7KW77_9ENTR</name>
<dbReference type="EMBL" id="AB924557">
    <property type="protein sequence ID" value="BAT23353.1"/>
    <property type="molecule type" value="Genomic_DNA"/>
</dbReference>
<feature type="transmembrane region" description="Helical" evidence="1">
    <location>
        <begin position="356"/>
        <end position="376"/>
    </location>
</feature>
<feature type="transmembrane region" description="Helical" evidence="1">
    <location>
        <begin position="30"/>
        <end position="48"/>
    </location>
</feature>
<feature type="transmembrane region" description="Helical" evidence="1">
    <location>
        <begin position="420"/>
        <end position="438"/>
    </location>
</feature>
<feature type="transmembrane region" description="Helical" evidence="1">
    <location>
        <begin position="6"/>
        <end position="23"/>
    </location>
</feature>
<protein>
    <submittedName>
        <fullName evidence="2">O-antigen and lipid-linked capsular repeat unit polymerase</fullName>
    </submittedName>
</protein>
<feature type="transmembrane region" description="Helical" evidence="1">
    <location>
        <begin position="90"/>
        <end position="110"/>
    </location>
</feature>
<feature type="transmembrane region" description="Helical" evidence="1">
    <location>
        <begin position="246"/>
        <end position="265"/>
    </location>
</feature>
<reference evidence="2" key="2">
    <citation type="journal article" date="2015" name="Sci. Rep.">
        <title>Genetic analysis of capsular polysaccharide synthesis gene clusters in 79 capsular types of Klebsiella spp.</title>
        <authorList>
            <person name="Pan Y.J."/>
            <person name="Lin T.L."/>
            <person name="Chen C.T."/>
            <person name="Chen Y.Y."/>
            <person name="Hsieh P.F."/>
            <person name="Hsu C.R."/>
            <person name="Wu M.C."/>
            <person name="Wang J.T."/>
        </authorList>
    </citation>
    <scope>NUCLEOTIDE SEQUENCE</scope>
    <source>
        <strain evidence="2">2005/49</strain>
    </source>
</reference>
<accession>A0A0N7KW77</accession>
<keyword evidence="1" id="KW-0472">Membrane</keyword>
<organism evidence="2">
    <name type="scientific">Klebsiella sp. 2005/49</name>
    <dbReference type="NCBI Taxonomy" id="1497798"/>
    <lineage>
        <taxon>Bacteria</taxon>
        <taxon>Pseudomonadati</taxon>
        <taxon>Pseudomonadota</taxon>
        <taxon>Gammaproteobacteria</taxon>
        <taxon>Enterobacterales</taxon>
        <taxon>Enterobacteriaceae</taxon>
        <taxon>Klebsiella/Raoultella group</taxon>
        <taxon>Klebsiella</taxon>
    </lineage>
</organism>
<feature type="transmembrane region" description="Helical" evidence="1">
    <location>
        <begin position="122"/>
        <end position="140"/>
    </location>
</feature>